<dbReference type="Gene3D" id="3.90.230.10">
    <property type="entry name" value="Creatinase/methionine aminopeptidase superfamily"/>
    <property type="match status" value="1"/>
</dbReference>
<evidence type="ECO:0000259" key="4">
    <source>
        <dbReference type="Pfam" id="PF00557"/>
    </source>
</evidence>
<dbReference type="EMBL" id="RBIM01000003">
    <property type="protein sequence ID" value="RKR00271.1"/>
    <property type="molecule type" value="Genomic_DNA"/>
</dbReference>
<dbReference type="InterPro" id="IPR036005">
    <property type="entry name" value="Creatinase/aminopeptidase-like"/>
</dbReference>
<dbReference type="SUPFAM" id="SSF55920">
    <property type="entry name" value="Creatinase/aminopeptidase"/>
    <property type="match status" value="1"/>
</dbReference>
<keyword evidence="3" id="KW-0378">Hydrolase</keyword>
<dbReference type="FunFam" id="3.90.230.10:FF:000009">
    <property type="entry name" value="xaa-Pro aminopeptidase 2"/>
    <property type="match status" value="1"/>
</dbReference>
<dbReference type="GO" id="GO:0070006">
    <property type="term" value="F:metalloaminopeptidase activity"/>
    <property type="evidence" value="ECO:0007669"/>
    <property type="project" value="InterPro"/>
</dbReference>
<organism evidence="7 8">
    <name type="scientific">Maricaulis maris</name>
    <dbReference type="NCBI Taxonomy" id="74318"/>
    <lineage>
        <taxon>Bacteria</taxon>
        <taxon>Pseudomonadati</taxon>
        <taxon>Pseudomonadota</taxon>
        <taxon>Alphaproteobacteria</taxon>
        <taxon>Maricaulales</taxon>
        <taxon>Maricaulaceae</taxon>
        <taxon>Maricaulis</taxon>
    </lineage>
</organism>
<dbReference type="InterPro" id="IPR032416">
    <property type="entry name" value="Peptidase_M24_C"/>
</dbReference>
<evidence type="ECO:0000313" key="7">
    <source>
        <dbReference type="EMBL" id="RKR00271.1"/>
    </source>
</evidence>
<dbReference type="Pfam" id="PF01321">
    <property type="entry name" value="Creatinase_N"/>
    <property type="match status" value="1"/>
</dbReference>
<dbReference type="InterPro" id="IPR033740">
    <property type="entry name" value="Pept_M24B"/>
</dbReference>
<dbReference type="PANTHER" id="PTHR43763:SF6">
    <property type="entry name" value="XAA-PRO AMINOPEPTIDASE 1"/>
    <property type="match status" value="1"/>
</dbReference>
<evidence type="ECO:0000259" key="6">
    <source>
        <dbReference type="Pfam" id="PF16188"/>
    </source>
</evidence>
<protein>
    <submittedName>
        <fullName evidence="7">Xaa-Pro aminopeptidase</fullName>
    </submittedName>
</protein>
<dbReference type="InterPro" id="IPR029149">
    <property type="entry name" value="Creatin/AminoP/Spt16_N"/>
</dbReference>
<dbReference type="Pfam" id="PF00557">
    <property type="entry name" value="Peptidase_M24"/>
    <property type="match status" value="1"/>
</dbReference>
<feature type="domain" description="Peptidase M24" evidence="4">
    <location>
        <begin position="327"/>
        <end position="540"/>
    </location>
</feature>
<reference evidence="7 8" key="1">
    <citation type="submission" date="2018-10" db="EMBL/GenBank/DDBJ databases">
        <title>Genomic Encyclopedia of Type Strains, Phase IV (KMG-IV): sequencing the most valuable type-strain genomes for metagenomic binning, comparative biology and taxonomic classification.</title>
        <authorList>
            <person name="Goeker M."/>
        </authorList>
    </citation>
    <scope>NUCLEOTIDE SEQUENCE [LARGE SCALE GENOMIC DNA]</scope>
    <source>
        <strain evidence="7 8">DSM 4734</strain>
    </source>
</reference>
<feature type="domain" description="Creatinase N-terminal" evidence="5">
    <location>
        <begin position="26"/>
        <end position="156"/>
    </location>
</feature>
<dbReference type="GO" id="GO:0005737">
    <property type="term" value="C:cytoplasm"/>
    <property type="evidence" value="ECO:0007669"/>
    <property type="project" value="UniProtKB-ARBA"/>
</dbReference>
<dbReference type="InterPro" id="IPR000587">
    <property type="entry name" value="Creatinase_N"/>
</dbReference>
<dbReference type="AlphaFoldDB" id="A0A495DD87"/>
<keyword evidence="2" id="KW-0479">Metal-binding</keyword>
<gene>
    <name evidence="7" type="ORF">C7435_1475</name>
</gene>
<dbReference type="GO" id="GO:0046872">
    <property type="term" value="F:metal ion binding"/>
    <property type="evidence" value="ECO:0007669"/>
    <property type="project" value="UniProtKB-KW"/>
</dbReference>
<dbReference type="SUPFAM" id="SSF53092">
    <property type="entry name" value="Creatinase/prolidase N-terminal domain"/>
    <property type="match status" value="2"/>
</dbReference>
<evidence type="ECO:0000256" key="2">
    <source>
        <dbReference type="ARBA" id="ARBA00022723"/>
    </source>
</evidence>
<evidence type="ECO:0000256" key="3">
    <source>
        <dbReference type="ARBA" id="ARBA00022801"/>
    </source>
</evidence>
<dbReference type="InterPro" id="IPR050422">
    <property type="entry name" value="X-Pro_aminopeptidase_P"/>
</dbReference>
<dbReference type="Pfam" id="PF16189">
    <property type="entry name" value="Creatinase_N_2"/>
    <property type="match status" value="1"/>
</dbReference>
<dbReference type="InterPro" id="IPR000994">
    <property type="entry name" value="Pept_M24"/>
</dbReference>
<dbReference type="PANTHER" id="PTHR43763">
    <property type="entry name" value="XAA-PRO AMINOPEPTIDASE 1"/>
    <property type="match status" value="1"/>
</dbReference>
<keyword evidence="7" id="KW-0645">Protease</keyword>
<sequence>MPPMTQMISQTFDVKGGPHYGRENLPKLRAALKTLGLDGFLVPHEDEYDNEYLPDCNERLLWATGFSGSAGAAIVMTDRAALLVDGRYTAQGRQQTDTTLFEQCDLVGLGLYGWIEENARKGEKIGYDARLHSPAALELLKTAAMRAGVELVSVEQNPIDVAWTDRPAAPKADIIPHPIEFAGEEHASKRTRIGIAIERGGADAAVITAPPSIAWLFNVRGGDVSRSPLPLSAALIHKDGTATFFVDPDKLTAETRSHLGNEIAIRPEREFGAGLSELEGKKVRVDPTTASAWVLETLKSGGAEVQTLEDPVMRPKAAKNPAEVEGSRQAHIRDGGAIARFLHWLDTEAQSGEVDEIQAAQKLESLRKQLPELRDLSFDTISGAQGNAAFAHYRVSEASNLKLTPGSLFLVDSGGQYPDGTTDITRTVPIGTPTAEMKTQYTRVLKGHIALSMVRFPKGTTGTQLDILARFPLWQAGFDYDHGTGHGVGSFLGVHEGPQRISKAPNAVALEPGMILSNEPGYYKEDGFGIRIENLQVVTEAADIPGGERPMLGFETVTVAPIHKGLIDTHLLSAEEIAWLDRYHALVREKVLPLVEGEVADWLIKATEPIAGATP</sequence>
<feature type="domain" description="Peptidase M24 C-terminal" evidence="6">
    <location>
        <begin position="550"/>
        <end position="610"/>
    </location>
</feature>
<dbReference type="Proteomes" id="UP000273675">
    <property type="component" value="Unassembled WGS sequence"/>
</dbReference>
<dbReference type="Pfam" id="PF16188">
    <property type="entry name" value="Peptidase_M24_C"/>
    <property type="match status" value="1"/>
</dbReference>
<comment type="similarity">
    <text evidence="1">Belongs to the peptidase M24B family.</text>
</comment>
<evidence type="ECO:0000256" key="1">
    <source>
        <dbReference type="ARBA" id="ARBA00008766"/>
    </source>
</evidence>
<keyword evidence="7" id="KW-0031">Aminopeptidase</keyword>
<evidence type="ECO:0000259" key="5">
    <source>
        <dbReference type="Pfam" id="PF01321"/>
    </source>
</evidence>
<proteinExistence type="inferred from homology"/>
<name>A0A495DD87_9PROT</name>
<accession>A0A495DD87</accession>
<evidence type="ECO:0000313" key="8">
    <source>
        <dbReference type="Proteomes" id="UP000273675"/>
    </source>
</evidence>
<comment type="caution">
    <text evidence="7">The sequence shown here is derived from an EMBL/GenBank/DDBJ whole genome shotgun (WGS) entry which is preliminary data.</text>
</comment>
<dbReference type="Gene3D" id="3.40.350.10">
    <property type="entry name" value="Creatinase/prolidase N-terminal domain"/>
    <property type="match status" value="2"/>
</dbReference>
<dbReference type="CDD" id="cd01085">
    <property type="entry name" value="APP"/>
    <property type="match status" value="1"/>
</dbReference>